<feature type="region of interest" description="Disordered" evidence="1">
    <location>
        <begin position="69"/>
        <end position="90"/>
    </location>
</feature>
<protein>
    <submittedName>
        <fullName evidence="2">Uncharacterized protein</fullName>
    </submittedName>
</protein>
<evidence type="ECO:0000256" key="1">
    <source>
        <dbReference type="SAM" id="MobiDB-lite"/>
    </source>
</evidence>
<evidence type="ECO:0000313" key="2">
    <source>
        <dbReference type="EMBL" id="KAJ8332821.1"/>
    </source>
</evidence>
<reference evidence="2" key="1">
    <citation type="journal article" date="2023" name="Science">
        <title>Genome structures resolve the early diversification of teleost fishes.</title>
        <authorList>
            <person name="Parey E."/>
            <person name="Louis A."/>
            <person name="Montfort J."/>
            <person name="Bouchez O."/>
            <person name="Roques C."/>
            <person name="Iampietro C."/>
            <person name="Lluch J."/>
            <person name="Castinel A."/>
            <person name="Donnadieu C."/>
            <person name="Desvignes T."/>
            <person name="Floi Bucao C."/>
            <person name="Jouanno E."/>
            <person name="Wen M."/>
            <person name="Mejri S."/>
            <person name="Dirks R."/>
            <person name="Jansen H."/>
            <person name="Henkel C."/>
            <person name="Chen W.J."/>
            <person name="Zahm M."/>
            <person name="Cabau C."/>
            <person name="Klopp C."/>
            <person name="Thompson A.W."/>
            <person name="Robinson-Rechavi M."/>
            <person name="Braasch I."/>
            <person name="Lecointre G."/>
            <person name="Bobe J."/>
            <person name="Postlethwait J.H."/>
            <person name="Berthelot C."/>
            <person name="Roest Crollius H."/>
            <person name="Guiguen Y."/>
        </authorList>
    </citation>
    <scope>NUCLEOTIDE SEQUENCE</scope>
    <source>
        <strain evidence="2">WJC10195</strain>
    </source>
</reference>
<dbReference type="EMBL" id="JAINUF010000024">
    <property type="protein sequence ID" value="KAJ8332821.1"/>
    <property type="molecule type" value="Genomic_DNA"/>
</dbReference>
<feature type="compositionally biased region" description="Basic and acidic residues" evidence="1">
    <location>
        <begin position="70"/>
        <end position="90"/>
    </location>
</feature>
<accession>A0A9Q1IAS1</accession>
<evidence type="ECO:0000313" key="3">
    <source>
        <dbReference type="Proteomes" id="UP001152622"/>
    </source>
</evidence>
<dbReference type="Proteomes" id="UP001152622">
    <property type="component" value="Chromosome 24"/>
</dbReference>
<dbReference type="AlphaFoldDB" id="A0A9Q1IAS1"/>
<sequence>MHCADPADASFCPVASVTRINYAYGLRNWYLPPHGVFKFPKNSPSSSSSAPFGRGVCSLRLKGIDSSGHIYDRPEVEQPRDQGHEIPVKE</sequence>
<gene>
    <name evidence="2" type="ORF">SKAU_G00417170</name>
</gene>
<name>A0A9Q1IAS1_SYNKA</name>
<organism evidence="2 3">
    <name type="scientific">Synaphobranchus kaupii</name>
    <name type="common">Kaup's arrowtooth eel</name>
    <dbReference type="NCBI Taxonomy" id="118154"/>
    <lineage>
        <taxon>Eukaryota</taxon>
        <taxon>Metazoa</taxon>
        <taxon>Chordata</taxon>
        <taxon>Craniata</taxon>
        <taxon>Vertebrata</taxon>
        <taxon>Euteleostomi</taxon>
        <taxon>Actinopterygii</taxon>
        <taxon>Neopterygii</taxon>
        <taxon>Teleostei</taxon>
        <taxon>Anguilliformes</taxon>
        <taxon>Synaphobranchidae</taxon>
        <taxon>Synaphobranchus</taxon>
    </lineage>
</organism>
<proteinExistence type="predicted"/>
<keyword evidence="3" id="KW-1185">Reference proteome</keyword>
<comment type="caution">
    <text evidence="2">The sequence shown here is derived from an EMBL/GenBank/DDBJ whole genome shotgun (WGS) entry which is preliminary data.</text>
</comment>